<keyword evidence="1 5" id="KW-0597">Phosphoprotein</keyword>
<evidence type="ECO:0000256" key="2">
    <source>
        <dbReference type="ARBA" id="ARBA00023015"/>
    </source>
</evidence>
<keyword evidence="9" id="KW-1185">Reference proteome</keyword>
<keyword evidence="2" id="KW-0805">Transcription regulation</keyword>
<name>A0A9W6QZD5_9PSEU</name>
<dbReference type="Proteomes" id="UP001165136">
    <property type="component" value="Unassembled WGS sequence"/>
</dbReference>
<evidence type="ECO:0000256" key="3">
    <source>
        <dbReference type="ARBA" id="ARBA00023125"/>
    </source>
</evidence>
<accession>A0A9W6QZD5</accession>
<proteinExistence type="predicted"/>
<dbReference type="SMART" id="SM00421">
    <property type="entry name" value="HTH_LUXR"/>
    <property type="match status" value="1"/>
</dbReference>
<keyword evidence="4" id="KW-0804">Transcription</keyword>
<dbReference type="Pfam" id="PF00196">
    <property type="entry name" value="GerE"/>
    <property type="match status" value="1"/>
</dbReference>
<dbReference type="PROSITE" id="PS50110">
    <property type="entry name" value="RESPONSE_REGULATORY"/>
    <property type="match status" value="1"/>
</dbReference>
<feature type="modified residue" description="4-aspartylphosphate" evidence="5">
    <location>
        <position position="53"/>
    </location>
</feature>
<comment type="caution">
    <text evidence="8">The sequence shown here is derived from an EMBL/GenBank/DDBJ whole genome shotgun (WGS) entry which is preliminary data.</text>
</comment>
<evidence type="ECO:0000259" key="6">
    <source>
        <dbReference type="PROSITE" id="PS50043"/>
    </source>
</evidence>
<dbReference type="GO" id="GO:0000160">
    <property type="term" value="P:phosphorelay signal transduction system"/>
    <property type="evidence" value="ECO:0007669"/>
    <property type="project" value="InterPro"/>
</dbReference>
<organism evidence="8 9">
    <name type="scientific">Amycolatopsis taiwanensis</name>
    <dbReference type="NCBI Taxonomy" id="342230"/>
    <lineage>
        <taxon>Bacteria</taxon>
        <taxon>Bacillati</taxon>
        <taxon>Actinomycetota</taxon>
        <taxon>Actinomycetes</taxon>
        <taxon>Pseudonocardiales</taxon>
        <taxon>Pseudonocardiaceae</taxon>
        <taxon>Amycolatopsis</taxon>
    </lineage>
</organism>
<dbReference type="InterPro" id="IPR058245">
    <property type="entry name" value="NreC/VraR/RcsB-like_REC"/>
</dbReference>
<dbReference type="EMBL" id="BSTI01000003">
    <property type="protein sequence ID" value="GLY64782.1"/>
    <property type="molecule type" value="Genomic_DNA"/>
</dbReference>
<evidence type="ECO:0000259" key="7">
    <source>
        <dbReference type="PROSITE" id="PS50110"/>
    </source>
</evidence>
<keyword evidence="3 8" id="KW-0238">DNA-binding</keyword>
<dbReference type="PANTHER" id="PTHR43214">
    <property type="entry name" value="TWO-COMPONENT RESPONSE REGULATOR"/>
    <property type="match status" value="1"/>
</dbReference>
<dbReference type="SUPFAM" id="SSF52172">
    <property type="entry name" value="CheY-like"/>
    <property type="match status" value="1"/>
</dbReference>
<dbReference type="SUPFAM" id="SSF46894">
    <property type="entry name" value="C-terminal effector domain of the bipartite response regulators"/>
    <property type="match status" value="1"/>
</dbReference>
<reference evidence="8" key="1">
    <citation type="submission" date="2023-03" db="EMBL/GenBank/DDBJ databases">
        <title>Amycolatopsis taiwanensis NBRC 103393.</title>
        <authorList>
            <person name="Ichikawa N."/>
            <person name="Sato H."/>
            <person name="Tonouchi N."/>
        </authorList>
    </citation>
    <scope>NUCLEOTIDE SEQUENCE</scope>
    <source>
        <strain evidence="8">NBRC 103393</strain>
    </source>
</reference>
<dbReference type="InterPro" id="IPR001789">
    <property type="entry name" value="Sig_transdc_resp-reg_receiver"/>
</dbReference>
<evidence type="ECO:0000313" key="8">
    <source>
        <dbReference type="EMBL" id="GLY64782.1"/>
    </source>
</evidence>
<dbReference type="Pfam" id="PF00072">
    <property type="entry name" value="Response_reg"/>
    <property type="match status" value="1"/>
</dbReference>
<gene>
    <name evidence="8" type="ORF">Atai01_14010</name>
</gene>
<dbReference type="GO" id="GO:0006355">
    <property type="term" value="P:regulation of DNA-templated transcription"/>
    <property type="evidence" value="ECO:0007669"/>
    <property type="project" value="InterPro"/>
</dbReference>
<dbReference type="InterPro" id="IPR011006">
    <property type="entry name" value="CheY-like_superfamily"/>
</dbReference>
<dbReference type="InterPro" id="IPR039420">
    <property type="entry name" value="WalR-like"/>
</dbReference>
<evidence type="ECO:0000313" key="9">
    <source>
        <dbReference type="Proteomes" id="UP001165136"/>
    </source>
</evidence>
<evidence type="ECO:0000256" key="5">
    <source>
        <dbReference type="PROSITE-ProRule" id="PRU00169"/>
    </source>
</evidence>
<dbReference type="Gene3D" id="3.40.50.2300">
    <property type="match status" value="1"/>
</dbReference>
<protein>
    <submittedName>
        <fullName evidence="8">DNA-binding response regulator</fullName>
    </submittedName>
</protein>
<dbReference type="InterPro" id="IPR000792">
    <property type="entry name" value="Tscrpt_reg_LuxR_C"/>
</dbReference>
<dbReference type="PROSITE" id="PS50043">
    <property type="entry name" value="HTH_LUXR_2"/>
    <property type="match status" value="1"/>
</dbReference>
<dbReference type="CDD" id="cd17535">
    <property type="entry name" value="REC_NarL-like"/>
    <property type="match status" value="1"/>
</dbReference>
<evidence type="ECO:0000256" key="1">
    <source>
        <dbReference type="ARBA" id="ARBA00022553"/>
    </source>
</evidence>
<dbReference type="CDD" id="cd06170">
    <property type="entry name" value="LuxR_C_like"/>
    <property type="match status" value="1"/>
</dbReference>
<dbReference type="InterPro" id="IPR016032">
    <property type="entry name" value="Sig_transdc_resp-reg_C-effctor"/>
</dbReference>
<dbReference type="AlphaFoldDB" id="A0A9W6QZD5"/>
<dbReference type="SMART" id="SM00448">
    <property type="entry name" value="REC"/>
    <property type="match status" value="1"/>
</dbReference>
<sequence length="216" mass="22647">MIRVVVVDDEALVRSGIEMILKAARDIDVVATANGGDAMWEISLHRPDVVLLDIRMPDVDGLTILNEIRAMQEPTVVGMLTTFDMDDYITAALQNGAAGFLLKDTDPAQLARAVRALAAGAVVLAPSAARLVLDGAGEPRTEAAAKIDRLSEEERDVLRLVAAGASNDDIAARLTRSTSAVAEQVVAILGKLAVESRVQAALLAQAAGLTDEVSGP</sequence>
<feature type="domain" description="HTH luxR-type" evidence="6">
    <location>
        <begin position="143"/>
        <end position="208"/>
    </location>
</feature>
<evidence type="ECO:0000256" key="4">
    <source>
        <dbReference type="ARBA" id="ARBA00023163"/>
    </source>
</evidence>
<dbReference type="PANTHER" id="PTHR43214:SF24">
    <property type="entry name" value="TRANSCRIPTIONAL REGULATORY PROTEIN NARL-RELATED"/>
    <property type="match status" value="1"/>
</dbReference>
<feature type="domain" description="Response regulatory" evidence="7">
    <location>
        <begin position="3"/>
        <end position="118"/>
    </location>
</feature>
<dbReference type="GO" id="GO:0003677">
    <property type="term" value="F:DNA binding"/>
    <property type="evidence" value="ECO:0007669"/>
    <property type="project" value="UniProtKB-KW"/>
</dbReference>